<proteinExistence type="predicted"/>
<organism evidence="3 4">
    <name type="scientific">Novipirellula herctigrandis</name>
    <dbReference type="NCBI Taxonomy" id="2527986"/>
    <lineage>
        <taxon>Bacteria</taxon>
        <taxon>Pseudomonadati</taxon>
        <taxon>Planctomycetota</taxon>
        <taxon>Planctomycetia</taxon>
        <taxon>Pirellulales</taxon>
        <taxon>Pirellulaceae</taxon>
        <taxon>Novipirellula</taxon>
    </lineage>
</organism>
<dbReference type="Pfam" id="PF20434">
    <property type="entry name" value="BD-FAE"/>
    <property type="match status" value="1"/>
</dbReference>
<dbReference type="InterPro" id="IPR029058">
    <property type="entry name" value="AB_hydrolase_fold"/>
</dbReference>
<dbReference type="Proteomes" id="UP000315010">
    <property type="component" value="Unassembled WGS sequence"/>
</dbReference>
<dbReference type="PANTHER" id="PTHR48081:SF6">
    <property type="entry name" value="PEPTIDASE S9 PROLYL OLIGOPEPTIDASE CATALYTIC DOMAIN-CONTAINING PROTEIN"/>
    <property type="match status" value="1"/>
</dbReference>
<dbReference type="InterPro" id="IPR050300">
    <property type="entry name" value="GDXG_lipolytic_enzyme"/>
</dbReference>
<evidence type="ECO:0000256" key="1">
    <source>
        <dbReference type="ARBA" id="ARBA00022801"/>
    </source>
</evidence>
<dbReference type="EC" id="3.1.1.72" evidence="3"/>
<dbReference type="InterPro" id="IPR049492">
    <property type="entry name" value="BD-FAE-like_dom"/>
</dbReference>
<protein>
    <submittedName>
        <fullName evidence="3">Acetylxylan esterase</fullName>
        <ecNumber evidence="3">3.1.1.72</ecNumber>
    </submittedName>
</protein>
<evidence type="ECO:0000313" key="3">
    <source>
        <dbReference type="EMBL" id="TWT83103.1"/>
    </source>
</evidence>
<dbReference type="PANTHER" id="PTHR48081">
    <property type="entry name" value="AB HYDROLASE SUPERFAMILY PROTEIN C4A8.06C"/>
    <property type="match status" value="1"/>
</dbReference>
<dbReference type="EMBL" id="SJPJ01000001">
    <property type="protein sequence ID" value="TWT83103.1"/>
    <property type="molecule type" value="Genomic_DNA"/>
</dbReference>
<comment type="caution">
    <text evidence="3">The sequence shown here is derived from an EMBL/GenBank/DDBJ whole genome shotgun (WGS) entry which is preliminary data.</text>
</comment>
<keyword evidence="1 3" id="KW-0378">Hydrolase</keyword>
<accession>A0A5C5Z987</accession>
<name>A0A5C5Z987_9BACT</name>
<dbReference type="Gene3D" id="3.40.50.1820">
    <property type="entry name" value="alpha/beta hydrolase"/>
    <property type="match status" value="1"/>
</dbReference>
<keyword evidence="4" id="KW-1185">Reference proteome</keyword>
<gene>
    <name evidence="3" type="primary">axeA1_4</name>
    <name evidence="3" type="ORF">CA13_45660</name>
</gene>
<dbReference type="AlphaFoldDB" id="A0A5C5Z987"/>
<reference evidence="3 4" key="1">
    <citation type="submission" date="2019-02" db="EMBL/GenBank/DDBJ databases">
        <title>Deep-cultivation of Planctomycetes and their phenomic and genomic characterization uncovers novel biology.</title>
        <authorList>
            <person name="Wiegand S."/>
            <person name="Jogler M."/>
            <person name="Boedeker C."/>
            <person name="Pinto D."/>
            <person name="Vollmers J."/>
            <person name="Rivas-Marin E."/>
            <person name="Kohn T."/>
            <person name="Peeters S.H."/>
            <person name="Heuer A."/>
            <person name="Rast P."/>
            <person name="Oberbeckmann S."/>
            <person name="Bunk B."/>
            <person name="Jeske O."/>
            <person name="Meyerdierks A."/>
            <person name="Storesund J.E."/>
            <person name="Kallscheuer N."/>
            <person name="Luecker S."/>
            <person name="Lage O.M."/>
            <person name="Pohl T."/>
            <person name="Merkel B.J."/>
            <person name="Hornburger P."/>
            <person name="Mueller R.-W."/>
            <person name="Bruemmer F."/>
            <person name="Labrenz M."/>
            <person name="Spormann A.M."/>
            <person name="Op Den Camp H."/>
            <person name="Overmann J."/>
            <person name="Amann R."/>
            <person name="Jetten M.S.M."/>
            <person name="Mascher T."/>
            <person name="Medema M.H."/>
            <person name="Devos D.P."/>
            <person name="Kaster A.-K."/>
            <person name="Ovreas L."/>
            <person name="Rohde M."/>
            <person name="Galperin M.Y."/>
            <person name="Jogler C."/>
        </authorList>
    </citation>
    <scope>NUCLEOTIDE SEQUENCE [LARGE SCALE GENOMIC DNA]</scope>
    <source>
        <strain evidence="3 4">CA13</strain>
    </source>
</reference>
<sequence>MPRPALPRPALPRPALPRLILPRFFMPFTIFLAMTLVQDVSAEKPADRTDLLWPAGVPGARFTDQGDVPQLIIKLVESDTPTSAIVILPGGGYGGHAMGHEGHDIADWFASMGISSAICTYRLRGAGNGGEGYGHPAPMHDAQRAIQTLRSRASELNINANAIGVIGFSAGGHLASTVSTHFAPVNDQSDDPIARVSSRPDFAILCYGVLTMGTPYTHHGSQRNLLGAEPDPRLVSSLNNATQVTGDTPPTFLFHTAKDQAVPVENSLQYYRSCVEASVPVEMHLFNDGRHGLGMAANVQGASQWPGLCRNWLKGLGMIHQQSVQQ</sequence>
<dbReference type="SUPFAM" id="SSF53474">
    <property type="entry name" value="alpha/beta-Hydrolases"/>
    <property type="match status" value="1"/>
</dbReference>
<dbReference type="GO" id="GO:0046555">
    <property type="term" value="F:acetylxylan esterase activity"/>
    <property type="evidence" value="ECO:0007669"/>
    <property type="project" value="UniProtKB-EC"/>
</dbReference>
<evidence type="ECO:0000313" key="4">
    <source>
        <dbReference type="Proteomes" id="UP000315010"/>
    </source>
</evidence>
<evidence type="ECO:0000259" key="2">
    <source>
        <dbReference type="Pfam" id="PF20434"/>
    </source>
</evidence>
<feature type="domain" description="BD-FAE-like" evidence="2">
    <location>
        <begin position="78"/>
        <end position="269"/>
    </location>
</feature>